<dbReference type="EMBL" id="JACOFU010000011">
    <property type="protein sequence ID" value="MBC3833598.1"/>
    <property type="molecule type" value="Genomic_DNA"/>
</dbReference>
<organism evidence="1 2">
    <name type="scientific">Undibacterium amnicola</name>
    <dbReference type="NCBI Taxonomy" id="1834038"/>
    <lineage>
        <taxon>Bacteria</taxon>
        <taxon>Pseudomonadati</taxon>
        <taxon>Pseudomonadota</taxon>
        <taxon>Betaproteobacteria</taxon>
        <taxon>Burkholderiales</taxon>
        <taxon>Oxalobacteraceae</taxon>
        <taxon>Undibacterium</taxon>
    </lineage>
</organism>
<accession>A0ABR6XW47</accession>
<sequence length="140" mass="15671">MQTNLNAKQKIAAQNLAIGCTGRQASQIVKVNPATLSAWRQLPQFQTYLSHLIIQTERNSIETLYGLRYRAIEKLGELLDANPALALRAAIAILQTTQQQYIPKNPTMPSVDQATWQEMLKVIETVGGNEIKDKEIQNEP</sequence>
<evidence type="ECO:0000313" key="2">
    <source>
        <dbReference type="Proteomes" id="UP000643610"/>
    </source>
</evidence>
<name>A0ABR6XW47_9BURK</name>
<keyword evidence="2" id="KW-1185">Reference proteome</keyword>
<proteinExistence type="predicted"/>
<reference evidence="1 2" key="1">
    <citation type="submission" date="2020-08" db="EMBL/GenBank/DDBJ databases">
        <title>Novel species isolated from subtropical streams in China.</title>
        <authorList>
            <person name="Lu H."/>
        </authorList>
    </citation>
    <scope>NUCLEOTIDE SEQUENCE [LARGE SCALE GENOMIC DNA]</scope>
    <source>
        <strain evidence="1 2">KCTC 52442</strain>
    </source>
</reference>
<dbReference type="RefSeq" id="WP_186892647.1">
    <property type="nucleotide sequence ID" value="NZ_JACOFU010000011.1"/>
</dbReference>
<comment type="caution">
    <text evidence="1">The sequence shown here is derived from an EMBL/GenBank/DDBJ whole genome shotgun (WGS) entry which is preliminary data.</text>
</comment>
<dbReference type="Proteomes" id="UP000643610">
    <property type="component" value="Unassembled WGS sequence"/>
</dbReference>
<protein>
    <recommendedName>
        <fullName evidence="3">Homeodomain phBC6A51-type domain-containing protein</fullName>
    </recommendedName>
</protein>
<evidence type="ECO:0008006" key="3">
    <source>
        <dbReference type="Google" id="ProtNLM"/>
    </source>
</evidence>
<evidence type="ECO:0000313" key="1">
    <source>
        <dbReference type="EMBL" id="MBC3833598.1"/>
    </source>
</evidence>
<gene>
    <name evidence="1" type="ORF">H8K33_18980</name>
</gene>